<protein>
    <recommendedName>
        <fullName evidence="2">UPF0125 protein C1H71_17120</fullName>
    </recommendedName>
</protein>
<gene>
    <name evidence="3" type="ORF">C1H71_17120</name>
</gene>
<dbReference type="NCBIfam" id="NF002490">
    <property type="entry name" value="PRK01777.1"/>
    <property type="match status" value="1"/>
</dbReference>
<dbReference type="EMBL" id="CP025781">
    <property type="protein sequence ID" value="QBC45088.1"/>
    <property type="molecule type" value="Genomic_DNA"/>
</dbReference>
<dbReference type="PANTHER" id="PTHR37483">
    <property type="entry name" value="UPF0125 PROTEIN RATB"/>
    <property type="match status" value="1"/>
</dbReference>
<proteinExistence type="inferred from homology"/>
<comment type="similarity">
    <text evidence="1 2">Belongs to the UPF0125 (RnfH) family.</text>
</comment>
<dbReference type="InterPro" id="IPR037021">
    <property type="entry name" value="RnfH_sf"/>
</dbReference>
<evidence type="ECO:0000256" key="1">
    <source>
        <dbReference type="ARBA" id="ARBA00010645"/>
    </source>
</evidence>
<dbReference type="InterPro" id="IPR016155">
    <property type="entry name" value="Mopterin_synth/thiamin_S_b"/>
</dbReference>
<sequence length="103" mass="11224">MSALIKVEVVYATPAVQKLMTVQVPAGSNAEAAIRASGILDFFHEIDLGVNKIGIFSKACKLDTVLRAQDRVEIYRALLADPKEIRRQRALEGKVTKKGGTTI</sequence>
<dbReference type="InterPro" id="IPR005346">
    <property type="entry name" value="RnfH"/>
</dbReference>
<dbReference type="Gene3D" id="3.10.20.280">
    <property type="entry name" value="RnfH-like"/>
    <property type="match status" value="1"/>
</dbReference>
<dbReference type="RefSeq" id="WP_130107600.1">
    <property type="nucleotide sequence ID" value="NZ_CP025781.1"/>
</dbReference>
<keyword evidence="4" id="KW-1185">Reference proteome</keyword>
<dbReference type="AlphaFoldDB" id="A0A7G3GD37"/>
<dbReference type="Pfam" id="PF03658">
    <property type="entry name" value="Ub-RnfH"/>
    <property type="match status" value="1"/>
</dbReference>
<evidence type="ECO:0000313" key="3">
    <source>
        <dbReference type="EMBL" id="QBC45088.1"/>
    </source>
</evidence>
<dbReference type="PANTHER" id="PTHR37483:SF1">
    <property type="entry name" value="UPF0125 PROTEIN RATB"/>
    <property type="match status" value="1"/>
</dbReference>
<evidence type="ECO:0000256" key="2">
    <source>
        <dbReference type="HAMAP-Rule" id="MF_00460"/>
    </source>
</evidence>
<dbReference type="Proteomes" id="UP000515917">
    <property type="component" value="Chromosome"/>
</dbReference>
<name>A0A7G3GD37_9NEIS</name>
<accession>A0A7G3GD37</accession>
<reference evidence="3 4" key="1">
    <citation type="submission" date="2018-01" db="EMBL/GenBank/DDBJ databases">
        <title>Genome sequence of Iodobacter sp. strain PCH194 isolated from Indian Trans-Himalaya.</title>
        <authorList>
            <person name="Kumar V."/>
            <person name="Thakur V."/>
            <person name="Kumar S."/>
            <person name="Singh D."/>
        </authorList>
    </citation>
    <scope>NUCLEOTIDE SEQUENCE [LARGE SCALE GENOMIC DNA]</scope>
    <source>
        <strain evidence="3 4">PCH194</strain>
    </source>
</reference>
<evidence type="ECO:0000313" key="4">
    <source>
        <dbReference type="Proteomes" id="UP000515917"/>
    </source>
</evidence>
<organism evidence="3 4">
    <name type="scientific">Iodobacter fluviatilis</name>
    <dbReference type="NCBI Taxonomy" id="537"/>
    <lineage>
        <taxon>Bacteria</taxon>
        <taxon>Pseudomonadati</taxon>
        <taxon>Pseudomonadota</taxon>
        <taxon>Betaproteobacteria</taxon>
        <taxon>Neisseriales</taxon>
        <taxon>Chitinibacteraceae</taxon>
        <taxon>Iodobacter</taxon>
    </lineage>
</organism>
<dbReference type="KEGG" id="ifl:C1H71_17120"/>
<dbReference type="SUPFAM" id="SSF54285">
    <property type="entry name" value="MoaD/ThiS"/>
    <property type="match status" value="1"/>
</dbReference>
<dbReference type="HAMAP" id="MF_00460">
    <property type="entry name" value="UPF0125_RnfH"/>
    <property type="match status" value="1"/>
</dbReference>